<comment type="caution">
    <text evidence="3">The sequence shown here is derived from an EMBL/GenBank/DDBJ whole genome shotgun (WGS) entry which is preliminary data.</text>
</comment>
<sequence length="441" mass="48368">MKQRLNRNKMVPVLLAAAVVLSATSIPYSEVHAKTSAPAAHQKSSAKTLKPVWQKNLGSLDQPQMGYTFDKGVVYYNAGTSLSAANLKTGKTKWSYKSTPSSAPITNLGYVYFTDTSGRIHKVNAKTGKSAWVKKAYAAPKSGKGYEPSSIDYYSGMLILSDAYGLTAYDTKTGKLKWKTERKGNSSYNIEMMNGLLLASSTVSGAITTTQLHAISAYTGQIKWTYNGNFQDLLQTGPELHILRYNNGIDNGYALTIDVLEYSTGKMLNTLEYQPVPFVEMESAKKVASAFDHYFFTQNTRDNGGQLAVVPHQAPNYSSAVKTYQYDAVITQMELSDSKDSTIVMSLADGRIVLKNVKTGKDKVTSYPSKISRFDILENVVVIGLADGRLVLKDIRTGKDVATYKLGSGDFLETTRTIRDELLIQTGGKLYYVPLPASLKS</sequence>
<protein>
    <recommendedName>
        <fullName evidence="2">Pyrrolo-quinoline quinone repeat domain-containing protein</fullName>
    </recommendedName>
</protein>
<dbReference type="EMBL" id="NPBY01000039">
    <property type="protein sequence ID" value="PAD76255.1"/>
    <property type="molecule type" value="Genomic_DNA"/>
</dbReference>
<evidence type="ECO:0000313" key="4">
    <source>
        <dbReference type="Proteomes" id="UP000215596"/>
    </source>
</evidence>
<proteinExistence type="predicted"/>
<dbReference type="PANTHER" id="PTHR34512">
    <property type="entry name" value="CELL SURFACE PROTEIN"/>
    <property type="match status" value="1"/>
</dbReference>
<name>A0A268ESY9_9BACL</name>
<dbReference type="OrthoDB" id="9794322at2"/>
<evidence type="ECO:0000256" key="1">
    <source>
        <dbReference type="SAM" id="SignalP"/>
    </source>
</evidence>
<gene>
    <name evidence="3" type="ORF">CHH67_12875</name>
</gene>
<organism evidence="3 4">
    <name type="scientific">Paenibacillus campinasensis</name>
    <dbReference type="NCBI Taxonomy" id="66347"/>
    <lineage>
        <taxon>Bacteria</taxon>
        <taxon>Bacillati</taxon>
        <taxon>Bacillota</taxon>
        <taxon>Bacilli</taxon>
        <taxon>Bacillales</taxon>
        <taxon>Paenibacillaceae</taxon>
        <taxon>Paenibacillus</taxon>
    </lineage>
</organism>
<dbReference type="InterPro" id="IPR015943">
    <property type="entry name" value="WD40/YVTN_repeat-like_dom_sf"/>
</dbReference>
<feature type="signal peptide" evidence="1">
    <location>
        <begin position="1"/>
        <end position="33"/>
    </location>
</feature>
<dbReference type="RefSeq" id="WP_095265599.1">
    <property type="nucleotide sequence ID" value="NZ_NPBY01000039.1"/>
</dbReference>
<dbReference type="PANTHER" id="PTHR34512:SF30">
    <property type="entry name" value="OUTER MEMBRANE PROTEIN ASSEMBLY FACTOR BAMB"/>
    <property type="match status" value="1"/>
</dbReference>
<reference evidence="3 4" key="1">
    <citation type="submission" date="2017-07" db="EMBL/GenBank/DDBJ databases">
        <title>Isolation and whole genome analysis of endospore-forming bacteria from heroin.</title>
        <authorList>
            <person name="Kalinowski J."/>
            <person name="Ahrens B."/>
            <person name="Al-Dilaimi A."/>
            <person name="Winkler A."/>
            <person name="Wibberg D."/>
            <person name="Schleenbecker U."/>
            <person name="Ruckert C."/>
            <person name="Wolfel R."/>
            <person name="Grass G."/>
        </authorList>
    </citation>
    <scope>NUCLEOTIDE SEQUENCE [LARGE SCALE GENOMIC DNA]</scope>
    <source>
        <strain evidence="3 4">7537-G1</strain>
    </source>
</reference>
<feature type="chain" id="PRO_5032713893" description="Pyrrolo-quinoline quinone repeat domain-containing protein" evidence="1">
    <location>
        <begin position="34"/>
        <end position="441"/>
    </location>
</feature>
<keyword evidence="1" id="KW-0732">Signal</keyword>
<dbReference type="Pfam" id="PF13360">
    <property type="entry name" value="PQQ_2"/>
    <property type="match status" value="1"/>
</dbReference>
<dbReference type="InterPro" id="IPR018391">
    <property type="entry name" value="PQQ_b-propeller_rpt"/>
</dbReference>
<dbReference type="AlphaFoldDB" id="A0A268ESY9"/>
<dbReference type="Proteomes" id="UP000215596">
    <property type="component" value="Unassembled WGS sequence"/>
</dbReference>
<dbReference type="Gene3D" id="2.130.10.10">
    <property type="entry name" value="YVTN repeat-like/Quinoprotein amine dehydrogenase"/>
    <property type="match status" value="1"/>
</dbReference>
<dbReference type="SMART" id="SM00564">
    <property type="entry name" value="PQQ"/>
    <property type="match status" value="5"/>
</dbReference>
<dbReference type="InterPro" id="IPR002372">
    <property type="entry name" value="PQQ_rpt_dom"/>
</dbReference>
<dbReference type="InterPro" id="IPR011047">
    <property type="entry name" value="Quinoprotein_ADH-like_sf"/>
</dbReference>
<feature type="domain" description="Pyrrolo-quinoline quinone repeat" evidence="2">
    <location>
        <begin position="46"/>
        <end position="226"/>
    </location>
</feature>
<evidence type="ECO:0000313" key="3">
    <source>
        <dbReference type="EMBL" id="PAD76255.1"/>
    </source>
</evidence>
<accession>A0A268ESY9</accession>
<evidence type="ECO:0000259" key="2">
    <source>
        <dbReference type="Pfam" id="PF13360"/>
    </source>
</evidence>
<dbReference type="SUPFAM" id="SSF50998">
    <property type="entry name" value="Quinoprotein alcohol dehydrogenase-like"/>
    <property type="match status" value="1"/>
</dbReference>